<evidence type="ECO:0000256" key="7">
    <source>
        <dbReference type="PIRSR" id="PIRSR001434-2"/>
    </source>
</evidence>
<dbReference type="GO" id="GO:0005737">
    <property type="term" value="C:cytoplasm"/>
    <property type="evidence" value="ECO:0007669"/>
    <property type="project" value="TreeGrafter"/>
</dbReference>
<dbReference type="InterPro" id="IPR015421">
    <property type="entry name" value="PyrdxlP-dep_Trfase_major"/>
</dbReference>
<evidence type="ECO:0000256" key="6">
    <source>
        <dbReference type="ARBA" id="ARBA00071157"/>
    </source>
</evidence>
<evidence type="ECO:0000256" key="1">
    <source>
        <dbReference type="ARBA" id="ARBA00001933"/>
    </source>
</evidence>
<dbReference type="EMBL" id="CP014160">
    <property type="protein sequence ID" value="AMB94186.1"/>
    <property type="molecule type" value="Genomic_DNA"/>
</dbReference>
<dbReference type="PANTHER" id="PTHR43797">
    <property type="entry name" value="HOMOCYSTEINE/CYSTEINE SYNTHASE"/>
    <property type="match status" value="1"/>
</dbReference>
<accession>A0A0X8FBA1</accession>
<reference evidence="9 11" key="1">
    <citation type="journal article" date="2016" name="Genome Announc.">
        <title>Complete Genome Sequences of Aerococcus christensenii CCUG 28831T, Aerococcus sanguinicola CCUG 43001T, Aerococcus urinae CCUG 36881T, Aerococcus urinaeequi CCUG 28094T, Aerococcus urinaehominis CCUG 42038 BT, and Aerococcus viridans CCUG 4311T.</title>
        <authorList>
            <person name="Carkaci D."/>
            <person name="Dargis R."/>
            <person name="Nielsen X.C."/>
            <person name="Skovgaard O."/>
            <person name="Fuursted K."/>
            <person name="Christensen J.J."/>
        </authorList>
    </citation>
    <scope>NUCLEOTIDE SEQUENCE [LARGE SCALE GENOMIC DNA]</scope>
    <source>
        <strain evidence="9 11">CCUG43001</strain>
    </source>
</reference>
<dbReference type="PIRSF" id="PIRSF001434">
    <property type="entry name" value="CGS"/>
    <property type="match status" value="1"/>
</dbReference>
<reference evidence="11" key="2">
    <citation type="submission" date="2016-01" db="EMBL/GenBank/DDBJ databases">
        <title>Six Aerococcus type strain genome sequencing and assembly using PacBio and Illumina Hiseq.</title>
        <authorList>
            <person name="Carkaci D."/>
            <person name="Dargis R."/>
            <person name="Nielsen X.C."/>
            <person name="Skovgaard O."/>
            <person name="Fuursted K."/>
            <person name="Christensen J.J."/>
        </authorList>
    </citation>
    <scope>NUCLEOTIDE SEQUENCE [LARGE SCALE GENOMIC DNA]</scope>
    <source>
        <strain evidence="11">CCUG43001</strain>
    </source>
</reference>
<evidence type="ECO:0000313" key="10">
    <source>
        <dbReference type="EMBL" id="PKZ22361.1"/>
    </source>
</evidence>
<feature type="modified residue" description="N6-(pyridoxal phosphate)lysine" evidence="7">
    <location>
        <position position="214"/>
    </location>
</feature>
<evidence type="ECO:0000256" key="8">
    <source>
        <dbReference type="RuleBase" id="RU362118"/>
    </source>
</evidence>
<comment type="similarity">
    <text evidence="5">Belongs to the trans-sulfuration enzymes family. MetZ subfamily.</text>
</comment>
<keyword evidence="4 7" id="KW-0663">Pyridoxal phosphate</keyword>
<dbReference type="PROSITE" id="PS00868">
    <property type="entry name" value="CYS_MET_METAB_PP"/>
    <property type="match status" value="1"/>
</dbReference>
<dbReference type="InterPro" id="IPR000277">
    <property type="entry name" value="Cys/Met-Metab_PyrdxlP-dep_enz"/>
</dbReference>
<organism evidence="9 11">
    <name type="scientific">Aerococcus sanguinicola</name>
    <dbReference type="NCBI Taxonomy" id="119206"/>
    <lineage>
        <taxon>Bacteria</taxon>
        <taxon>Bacillati</taxon>
        <taxon>Bacillota</taxon>
        <taxon>Bacilli</taxon>
        <taxon>Lactobacillales</taxon>
        <taxon>Aerococcaceae</taxon>
        <taxon>Aerococcus</taxon>
    </lineage>
</organism>
<name>A0A0X8FBA1_9LACT</name>
<dbReference type="Gene3D" id="3.40.640.10">
    <property type="entry name" value="Type I PLP-dependent aspartate aminotransferase-like (Major domain)"/>
    <property type="match status" value="1"/>
</dbReference>
<dbReference type="GO" id="GO:0030170">
    <property type="term" value="F:pyridoxal phosphate binding"/>
    <property type="evidence" value="ECO:0007669"/>
    <property type="project" value="InterPro"/>
</dbReference>
<evidence type="ECO:0000256" key="4">
    <source>
        <dbReference type="ARBA" id="ARBA00022898"/>
    </source>
</evidence>
<dbReference type="AlphaFoldDB" id="A0A0X8FBA1"/>
<dbReference type="InterPro" id="IPR015424">
    <property type="entry name" value="PyrdxlP-dep_Trfase"/>
</dbReference>
<dbReference type="PANTHER" id="PTHR43797:SF2">
    <property type="entry name" value="HOMOCYSTEINE_CYSTEINE SYNTHASE"/>
    <property type="match status" value="1"/>
</dbReference>
<dbReference type="InterPro" id="IPR006235">
    <property type="entry name" value="OAc-hSer/O-AcSer_sulfhydrylase"/>
</dbReference>
<dbReference type="OrthoDB" id="9780685at2"/>
<dbReference type="CDD" id="cd00614">
    <property type="entry name" value="CGS_like"/>
    <property type="match status" value="1"/>
</dbReference>
<sequence>MTKPNPTEKYKGFNTKQVHAGHQLDETGARAVPIYQTTSYVFKDAEQAANRFALTDAGGIYSRITNPTVGVLEERVAALENGTAGIAVASGSAAITYAILNIAKTGDNIISATSLYGGTFNLFSVTLPDLGIETRFVKDIEDFDAVEKLIDDETRAIYLETIGNPKTNLIDIDKVSAFAHQHGLPVIVDNTFATPYLYRPLDHGADVVVHSATKFLGGHGTTLAGIVVENGQFDWKNNERFPGFSTPDSHYNGLVFGDLAPAAFTTKIRAQVLRDTGACLSAQDAFLIINGIETLSLRVERHVANAEKIAKHLEDHPKVDWVAYPGLESSPYHELAERDFPNGVGSIFSFGVKGGKEAGIRFVDALEIFSNLANVADVRSLVVHPASTTHAQLSDEELEEAGVGQDLIRLSIGIEDVDDLIADLDQALDQA</sequence>
<dbReference type="NCBIfam" id="TIGR01326">
    <property type="entry name" value="OAH_OAS_sulfhy"/>
    <property type="match status" value="1"/>
</dbReference>
<dbReference type="GO" id="GO:0071269">
    <property type="term" value="P:L-homocysteine biosynthetic process"/>
    <property type="evidence" value="ECO:0007669"/>
    <property type="project" value="TreeGrafter"/>
</dbReference>
<dbReference type="GO" id="GO:0004124">
    <property type="term" value="F:cysteine synthase activity"/>
    <property type="evidence" value="ECO:0007669"/>
    <property type="project" value="TreeGrafter"/>
</dbReference>
<evidence type="ECO:0000313" key="12">
    <source>
        <dbReference type="Proteomes" id="UP000234239"/>
    </source>
</evidence>
<dbReference type="SUPFAM" id="SSF53383">
    <property type="entry name" value="PLP-dependent transferases"/>
    <property type="match status" value="1"/>
</dbReference>
<dbReference type="Proteomes" id="UP000069912">
    <property type="component" value="Chromosome"/>
</dbReference>
<dbReference type="InterPro" id="IPR015422">
    <property type="entry name" value="PyrdxlP-dep_Trfase_small"/>
</dbReference>
<dbReference type="GeneID" id="92903453"/>
<dbReference type="GO" id="GO:0019346">
    <property type="term" value="P:transsulfuration"/>
    <property type="evidence" value="ECO:0007669"/>
    <property type="project" value="InterPro"/>
</dbReference>
<dbReference type="InterPro" id="IPR054542">
    <property type="entry name" value="Cys_met_metab_PP"/>
</dbReference>
<keyword evidence="11" id="KW-1185">Reference proteome</keyword>
<dbReference type="EMBL" id="PKGY01000002">
    <property type="protein sequence ID" value="PKZ22361.1"/>
    <property type="molecule type" value="Genomic_DNA"/>
</dbReference>
<dbReference type="FunFam" id="3.90.1150.10:FF:000033">
    <property type="entry name" value="Cystathionine gamma-synthase"/>
    <property type="match status" value="1"/>
</dbReference>
<dbReference type="KEGG" id="asan:AWM72_05165"/>
<dbReference type="RefSeq" id="WP_067974266.1">
    <property type="nucleotide sequence ID" value="NZ_CAJHKM010000001.1"/>
</dbReference>
<keyword evidence="3 9" id="KW-0808">Transferase</keyword>
<dbReference type="GO" id="GO:0003961">
    <property type="term" value="F:O-acetylhomoserine aminocarboxypropyltransferase activity"/>
    <property type="evidence" value="ECO:0007669"/>
    <property type="project" value="TreeGrafter"/>
</dbReference>
<dbReference type="Proteomes" id="UP000234239">
    <property type="component" value="Unassembled WGS sequence"/>
</dbReference>
<reference evidence="10 12" key="3">
    <citation type="submission" date="2017-12" db="EMBL/GenBank/DDBJ databases">
        <title>Phylogenetic diversity of female urinary microbiome.</title>
        <authorList>
            <person name="Thomas-White K."/>
            <person name="Wolfe A.J."/>
        </authorList>
    </citation>
    <scope>NUCLEOTIDE SEQUENCE [LARGE SCALE GENOMIC DNA]</scope>
    <source>
        <strain evidence="10 12">UMB0139</strain>
    </source>
</reference>
<dbReference type="FunFam" id="3.40.640.10:FF:000035">
    <property type="entry name" value="O-succinylhomoserine sulfhydrylase"/>
    <property type="match status" value="1"/>
</dbReference>
<gene>
    <name evidence="9" type="ORF">AWM72_05165</name>
    <name evidence="10" type="ORF">CYJ28_04400</name>
</gene>
<dbReference type="Gene3D" id="3.90.1150.10">
    <property type="entry name" value="Aspartate Aminotransferase, domain 1"/>
    <property type="match status" value="1"/>
</dbReference>
<dbReference type="GO" id="GO:0006535">
    <property type="term" value="P:cysteine biosynthetic process from serine"/>
    <property type="evidence" value="ECO:0007669"/>
    <property type="project" value="TreeGrafter"/>
</dbReference>
<proteinExistence type="inferred from homology"/>
<comment type="subunit">
    <text evidence="2">Homotetramer.</text>
</comment>
<protein>
    <recommendedName>
        <fullName evidence="6">O-succinylhomoserine sulfhydrylase</fullName>
    </recommendedName>
</protein>
<evidence type="ECO:0000256" key="2">
    <source>
        <dbReference type="ARBA" id="ARBA00011881"/>
    </source>
</evidence>
<evidence type="ECO:0000313" key="9">
    <source>
        <dbReference type="EMBL" id="AMB94186.1"/>
    </source>
</evidence>
<comment type="cofactor">
    <cofactor evidence="1 8">
        <name>pyridoxal 5'-phosphate</name>
        <dbReference type="ChEBI" id="CHEBI:597326"/>
    </cofactor>
</comment>
<evidence type="ECO:0000256" key="3">
    <source>
        <dbReference type="ARBA" id="ARBA00022679"/>
    </source>
</evidence>
<evidence type="ECO:0000313" key="11">
    <source>
        <dbReference type="Proteomes" id="UP000069912"/>
    </source>
</evidence>
<dbReference type="Pfam" id="PF01053">
    <property type="entry name" value="Cys_Met_Meta_PP"/>
    <property type="match status" value="1"/>
</dbReference>
<evidence type="ECO:0000256" key="5">
    <source>
        <dbReference type="ARBA" id="ARBA00060995"/>
    </source>
</evidence>